<evidence type="ECO:0000313" key="9">
    <source>
        <dbReference type="Proteomes" id="UP001589608"/>
    </source>
</evidence>
<keyword evidence="9" id="KW-1185">Reference proteome</keyword>
<gene>
    <name evidence="8" type="ORF">ACFFTR_23080</name>
</gene>
<dbReference type="Pfam" id="PF00012">
    <property type="entry name" value="HSP70"/>
    <property type="match status" value="1"/>
</dbReference>
<keyword evidence="7" id="KW-1133">Transmembrane helix</keyword>
<organism evidence="8 9">
    <name type="scientific">Dactylosporangium vinaceum</name>
    <dbReference type="NCBI Taxonomy" id="53362"/>
    <lineage>
        <taxon>Bacteria</taxon>
        <taxon>Bacillati</taxon>
        <taxon>Actinomycetota</taxon>
        <taxon>Actinomycetes</taxon>
        <taxon>Micromonosporales</taxon>
        <taxon>Micromonosporaceae</taxon>
        <taxon>Dactylosporangium</taxon>
    </lineage>
</organism>
<dbReference type="EMBL" id="JBHMCA010000043">
    <property type="protein sequence ID" value="MFB9445975.1"/>
    <property type="molecule type" value="Genomic_DNA"/>
</dbReference>
<feature type="transmembrane region" description="Helical" evidence="7">
    <location>
        <begin position="532"/>
        <end position="553"/>
    </location>
</feature>
<feature type="transmembrane region" description="Helical" evidence="7">
    <location>
        <begin position="423"/>
        <end position="441"/>
    </location>
</feature>
<comment type="caution">
    <text evidence="8">The sequence shown here is derived from an EMBL/GenBank/DDBJ whole genome shotgun (WGS) entry which is preliminary data.</text>
</comment>
<feature type="transmembrane region" description="Helical" evidence="7">
    <location>
        <begin position="715"/>
        <end position="734"/>
    </location>
</feature>
<dbReference type="InterPro" id="IPR043129">
    <property type="entry name" value="ATPase_NBD"/>
</dbReference>
<dbReference type="Proteomes" id="UP001589608">
    <property type="component" value="Unassembled WGS sequence"/>
</dbReference>
<dbReference type="RefSeq" id="WP_223092970.1">
    <property type="nucleotide sequence ID" value="NZ_CP061913.1"/>
</dbReference>
<reference evidence="8 9" key="1">
    <citation type="submission" date="2024-09" db="EMBL/GenBank/DDBJ databases">
        <authorList>
            <person name="Sun Q."/>
            <person name="Mori K."/>
        </authorList>
    </citation>
    <scope>NUCLEOTIDE SEQUENCE [LARGE SCALE GENOMIC DNA]</scope>
    <source>
        <strain evidence="8 9">JCM 3307</strain>
    </source>
</reference>
<dbReference type="InterPro" id="IPR013126">
    <property type="entry name" value="Hsp_70_fam"/>
</dbReference>
<feature type="transmembrane region" description="Helical" evidence="7">
    <location>
        <begin position="492"/>
        <end position="512"/>
    </location>
</feature>
<sequence length="753" mass="78808">MEVDTVQTVRLGIDFGTSHTVAVLGRPGGRADALLFEASPLMPSAVYLAADETMLVGRDAERSARIEPAAYEPHPKRRIDEGSVLLAGRDVPVERLIESVLRRVAEEAGRILGEAPGGIVLTHPAGWGATRRGLLTSAARNAGLGEPTLVAEPVAAAMYFTGVLGHRVPDGHAVVVYDFGGGTFDISVVRRRGDGWHVAAAGGLDDVGGIDLDAAVVGWTRTHVAARAPQLWERLEHPATVADRRHRRVLWDDARSTKELLSRATSAGLAIPLYDVDLYLTRPEFETLARPWIDRTVALTTATLFASDVTAGRLAGVFLVGGASRVPLVATLLHQALGIAPVVLEQPELVVAHGSLITDPGPLPATTLPTSTVPRREHPSPATPGAAPPDPPPPAAAGERGSPSAEPAAVEPDAEPVSGGGRWPLIALAVIAALGIVGLLAGEFDDDYGPPFVTGLLTPLLPKSVLVLLAMVIGVAVGGAPGRAPAPAHRALGPAVLATGGGAVALLMLGLTREDGDAFSFTDGDRAYSEQFSAAALWIVAAAAGAGLVLAVYRTFRPPSPDPLVAPRRPRPRIAWFAAWAAAGALLVLATGSRRQWEYTSFSGDRARDVQPLRGLLLNGGAAGWWGGYLLGLTVMLAAALLLGAALRTAIVSSPAAHRDLHPLGWFAIAECFGLLLLDLAWERPAAYGIPVADVQIWYWSRFVRLDDLTGPRPAVWLALALTAIATVAGPSLVRTARTTRAARRAASAPEVD</sequence>
<dbReference type="PROSITE" id="PS00329">
    <property type="entry name" value="HSP70_2"/>
    <property type="match status" value="1"/>
</dbReference>
<dbReference type="InterPro" id="IPR018181">
    <property type="entry name" value="Heat_shock_70_CS"/>
</dbReference>
<dbReference type="PRINTS" id="PR00301">
    <property type="entry name" value="HEATSHOCK70"/>
</dbReference>
<feature type="compositionally biased region" description="Low complexity" evidence="6">
    <location>
        <begin position="396"/>
        <end position="416"/>
    </location>
</feature>
<evidence type="ECO:0000256" key="1">
    <source>
        <dbReference type="ARBA" id="ARBA00007381"/>
    </source>
</evidence>
<evidence type="ECO:0000256" key="5">
    <source>
        <dbReference type="ARBA" id="ARBA00023186"/>
    </source>
</evidence>
<evidence type="ECO:0000256" key="3">
    <source>
        <dbReference type="ARBA" id="ARBA00022840"/>
    </source>
</evidence>
<keyword evidence="3" id="KW-0067">ATP-binding</keyword>
<dbReference type="PANTHER" id="PTHR42749:SF1">
    <property type="entry name" value="CELL SHAPE-DETERMINING PROTEIN MREB"/>
    <property type="match status" value="1"/>
</dbReference>
<dbReference type="Gene3D" id="3.30.420.40">
    <property type="match status" value="2"/>
</dbReference>
<evidence type="ECO:0000313" key="8">
    <source>
        <dbReference type="EMBL" id="MFB9445975.1"/>
    </source>
</evidence>
<keyword evidence="2" id="KW-0547">Nucleotide-binding</keyword>
<feature type="transmembrane region" description="Helical" evidence="7">
    <location>
        <begin position="461"/>
        <end position="480"/>
    </location>
</feature>
<dbReference type="PROSITE" id="PS01036">
    <property type="entry name" value="HSP70_3"/>
    <property type="match status" value="1"/>
</dbReference>
<feature type="compositionally biased region" description="Pro residues" evidence="6">
    <location>
        <begin position="386"/>
        <end position="395"/>
    </location>
</feature>
<dbReference type="Gene3D" id="3.90.640.10">
    <property type="entry name" value="Actin, Chain A, domain 4"/>
    <property type="match status" value="1"/>
</dbReference>
<feature type="region of interest" description="Disordered" evidence="6">
    <location>
        <begin position="361"/>
        <end position="416"/>
    </location>
</feature>
<keyword evidence="4" id="KW-0346">Stress response</keyword>
<protein>
    <submittedName>
        <fullName evidence="8">Hsp70 family protein</fullName>
    </submittedName>
</protein>
<feature type="transmembrane region" description="Helical" evidence="7">
    <location>
        <begin position="626"/>
        <end position="651"/>
    </location>
</feature>
<keyword evidence="7" id="KW-0812">Transmembrane</keyword>
<keyword evidence="5" id="KW-0143">Chaperone</keyword>
<evidence type="ECO:0000256" key="4">
    <source>
        <dbReference type="ARBA" id="ARBA00023016"/>
    </source>
</evidence>
<comment type="similarity">
    <text evidence="1">Belongs to the heat shock protein 70 family.</text>
</comment>
<dbReference type="PANTHER" id="PTHR42749">
    <property type="entry name" value="CELL SHAPE-DETERMINING PROTEIN MREB"/>
    <property type="match status" value="1"/>
</dbReference>
<feature type="transmembrane region" description="Helical" evidence="7">
    <location>
        <begin position="663"/>
        <end position="682"/>
    </location>
</feature>
<accession>A0ABV5MAT8</accession>
<proteinExistence type="inferred from homology"/>
<keyword evidence="7" id="KW-0472">Membrane</keyword>
<dbReference type="SUPFAM" id="SSF53067">
    <property type="entry name" value="Actin-like ATPase domain"/>
    <property type="match status" value="2"/>
</dbReference>
<name>A0ABV5MAT8_9ACTN</name>
<feature type="transmembrane region" description="Helical" evidence="7">
    <location>
        <begin position="574"/>
        <end position="592"/>
    </location>
</feature>
<evidence type="ECO:0000256" key="2">
    <source>
        <dbReference type="ARBA" id="ARBA00022741"/>
    </source>
</evidence>
<evidence type="ECO:0000256" key="6">
    <source>
        <dbReference type="SAM" id="MobiDB-lite"/>
    </source>
</evidence>
<evidence type="ECO:0000256" key="7">
    <source>
        <dbReference type="SAM" id="Phobius"/>
    </source>
</evidence>